<dbReference type="Pfam" id="PF07245">
    <property type="entry name" value="Phlebovirus_G2"/>
    <property type="match status" value="1"/>
</dbReference>
<evidence type="ECO:0000259" key="2">
    <source>
        <dbReference type="Pfam" id="PF07245"/>
    </source>
</evidence>
<accession>A0A1I8B014</accession>
<evidence type="ECO:0000256" key="1">
    <source>
        <dbReference type="SAM" id="MobiDB-lite"/>
    </source>
</evidence>
<feature type="domain" description="Phlebovirus glycoprotein G2 fusion" evidence="2">
    <location>
        <begin position="9"/>
        <end position="88"/>
    </location>
</feature>
<dbReference type="InterPro" id="IPR009878">
    <property type="entry name" value="Phlebovirus_G2_fusion"/>
</dbReference>
<name>A0A1I8B014_MELHA</name>
<feature type="compositionally biased region" description="Basic and acidic residues" evidence="1">
    <location>
        <begin position="350"/>
        <end position="363"/>
    </location>
</feature>
<dbReference type="WBParaSite" id="MhA1_Contig1104.frz3.gene1">
    <property type="protein sequence ID" value="MhA1_Contig1104.frz3.gene1"/>
    <property type="gene ID" value="MhA1_Contig1104.frz3.gene1"/>
</dbReference>
<keyword evidence="3" id="KW-1185">Reference proteome</keyword>
<sequence length="379" mass="42396">MIASHLDSKLYCATQGEAESFSGCKLDASACQCTVTDPTVTCSCKDGRLEKLFSENPSKVLPIISQSFSLKNEKNRLYASLPHASIELQLSMENYQLIATHDRVKCDIKPKALIGCYSCIAGAKLELNCVPNFGNGALAHKNQQQFYYGPEPPPLEAEIVSSVAPNAEPKAKNDLENWWQSKSAKGEPSKNQKKEYGPAAEFKTRDEFLKDCKEKARKMPPLLRAVQTLQLAAVNSQKEAGNVDPETGKITHPTKTTEIIKNDSSEYEGRGFKLDHMGLSYNEIEKVEGLLKLGAEVTKQALMLHEQYKRNASLTRKAEVAIIKTRNALEISSSNNKQQKHHSYSNRYEPYNDHNNWKTKNDPKSWQCNTEKGYEGFGN</sequence>
<organism evidence="3 4">
    <name type="scientific">Meloidogyne hapla</name>
    <name type="common">Root-knot nematode worm</name>
    <dbReference type="NCBI Taxonomy" id="6305"/>
    <lineage>
        <taxon>Eukaryota</taxon>
        <taxon>Metazoa</taxon>
        <taxon>Ecdysozoa</taxon>
        <taxon>Nematoda</taxon>
        <taxon>Chromadorea</taxon>
        <taxon>Rhabditida</taxon>
        <taxon>Tylenchina</taxon>
        <taxon>Tylenchomorpha</taxon>
        <taxon>Tylenchoidea</taxon>
        <taxon>Meloidogynidae</taxon>
        <taxon>Meloidogyninae</taxon>
        <taxon>Meloidogyne</taxon>
    </lineage>
</organism>
<feature type="compositionally biased region" description="Basic and acidic residues" evidence="1">
    <location>
        <begin position="184"/>
        <end position="199"/>
    </location>
</feature>
<dbReference type="Proteomes" id="UP000095281">
    <property type="component" value="Unplaced"/>
</dbReference>
<dbReference type="Gene3D" id="2.60.40.3770">
    <property type="match status" value="1"/>
</dbReference>
<dbReference type="InterPro" id="IPR001611">
    <property type="entry name" value="Leu-rich_rpt"/>
</dbReference>
<protein>
    <submittedName>
        <fullName evidence="4">Phlebovirus_G2 domain-containing protein</fullName>
    </submittedName>
</protein>
<dbReference type="PROSITE" id="PS51450">
    <property type="entry name" value="LRR"/>
    <property type="match status" value="1"/>
</dbReference>
<proteinExistence type="predicted"/>
<dbReference type="AlphaFoldDB" id="A0A1I8B014"/>
<reference evidence="4" key="1">
    <citation type="submission" date="2016-11" db="UniProtKB">
        <authorList>
            <consortium name="WormBaseParasite"/>
        </authorList>
    </citation>
    <scope>IDENTIFICATION</scope>
</reference>
<feature type="region of interest" description="Disordered" evidence="1">
    <location>
        <begin position="172"/>
        <end position="199"/>
    </location>
</feature>
<feature type="region of interest" description="Disordered" evidence="1">
    <location>
        <begin position="331"/>
        <end position="379"/>
    </location>
</feature>
<evidence type="ECO:0000313" key="3">
    <source>
        <dbReference type="Proteomes" id="UP000095281"/>
    </source>
</evidence>
<evidence type="ECO:0000313" key="4">
    <source>
        <dbReference type="WBParaSite" id="MhA1_Contig1104.frz3.gene1"/>
    </source>
</evidence>